<comment type="subcellular location">
    <subcellularLocation>
        <location evidence="10">Cytoplasm</location>
    </subcellularLocation>
    <subcellularLocation>
        <location evidence="10">Secreted</location>
    </subcellularLocation>
    <subcellularLocation>
        <location evidence="10">Cell surface</location>
    </subcellularLocation>
    <text evidence="10">Fractions of enolase are present in both the cytoplasm and on the cell surface.</text>
</comment>
<dbReference type="NCBIfam" id="TIGR01060">
    <property type="entry name" value="eno"/>
    <property type="match status" value="1"/>
</dbReference>
<evidence type="ECO:0000256" key="6">
    <source>
        <dbReference type="ARBA" id="ARBA00022842"/>
    </source>
</evidence>
<feature type="binding site" evidence="10 12">
    <location>
        <position position="312"/>
    </location>
    <ligand>
        <name>Mg(2+)</name>
        <dbReference type="ChEBI" id="CHEBI:18420"/>
    </ligand>
</feature>
<feature type="binding site" evidence="10 12">
    <location>
        <position position="266"/>
    </location>
    <ligand>
        <name>Mg(2+)</name>
        <dbReference type="ChEBI" id="CHEBI:18420"/>
    </ligand>
</feature>
<feature type="binding site" evidence="10">
    <location>
        <position position="393"/>
    </location>
    <ligand>
        <name>(2R)-2-phosphoglycerate</name>
        <dbReference type="ChEBI" id="CHEBI:58289"/>
    </ligand>
</feature>
<dbReference type="GO" id="GO:0000015">
    <property type="term" value="C:phosphopyruvate hydratase complex"/>
    <property type="evidence" value="ECO:0007669"/>
    <property type="project" value="InterPro"/>
</dbReference>
<evidence type="ECO:0000256" key="9">
    <source>
        <dbReference type="ARBA" id="ARBA00045763"/>
    </source>
</evidence>
<feature type="domain" description="Enolase N-terminal" evidence="14">
    <location>
        <begin position="4"/>
        <end position="142"/>
    </location>
</feature>
<evidence type="ECO:0000313" key="16">
    <source>
        <dbReference type="Proteomes" id="UP000316855"/>
    </source>
</evidence>
<feature type="active site" description="Proton acceptor" evidence="10 11">
    <location>
        <position position="364"/>
    </location>
</feature>
<dbReference type="InterPro" id="IPR000941">
    <property type="entry name" value="Enolase"/>
</dbReference>
<dbReference type="SUPFAM" id="SSF51604">
    <property type="entry name" value="Enolase C-terminal domain-like"/>
    <property type="match status" value="1"/>
</dbReference>
<accession>A0A517VFV6</accession>
<evidence type="ECO:0000256" key="7">
    <source>
        <dbReference type="ARBA" id="ARBA00023152"/>
    </source>
</evidence>
<dbReference type="GO" id="GO:0005576">
    <property type="term" value="C:extracellular region"/>
    <property type="evidence" value="ECO:0007669"/>
    <property type="project" value="UniProtKB-SubCell"/>
</dbReference>
<dbReference type="GO" id="GO:0004634">
    <property type="term" value="F:phosphopyruvate hydratase activity"/>
    <property type="evidence" value="ECO:0007669"/>
    <property type="project" value="UniProtKB-UniRule"/>
</dbReference>
<dbReference type="InterPro" id="IPR020811">
    <property type="entry name" value="Enolase_N"/>
</dbReference>
<dbReference type="SFLD" id="SFLDF00002">
    <property type="entry name" value="enolase"/>
    <property type="match status" value="1"/>
</dbReference>
<dbReference type="InterPro" id="IPR029017">
    <property type="entry name" value="Enolase-like_N"/>
</dbReference>
<dbReference type="UniPathway" id="UPA00109">
    <property type="reaction ID" value="UER00187"/>
</dbReference>
<evidence type="ECO:0000259" key="13">
    <source>
        <dbReference type="SMART" id="SM01192"/>
    </source>
</evidence>
<organism evidence="15 16">
    <name type="scientific">Gimesia algae</name>
    <dbReference type="NCBI Taxonomy" id="2527971"/>
    <lineage>
        <taxon>Bacteria</taxon>
        <taxon>Pseudomonadati</taxon>
        <taxon>Planctomycetota</taxon>
        <taxon>Planctomycetia</taxon>
        <taxon>Planctomycetales</taxon>
        <taxon>Planctomycetaceae</taxon>
        <taxon>Gimesia</taxon>
    </lineage>
</organism>
<dbReference type="EC" id="4.2.1.11" evidence="3 10"/>
<evidence type="ECO:0000259" key="14">
    <source>
        <dbReference type="SMART" id="SM01193"/>
    </source>
</evidence>
<name>A0A517VFV6_9PLAN</name>
<dbReference type="Gene3D" id="3.30.390.10">
    <property type="entry name" value="Enolase-like, N-terminal domain"/>
    <property type="match status" value="1"/>
</dbReference>
<feature type="binding site" evidence="10">
    <location>
        <position position="186"/>
    </location>
    <ligand>
        <name>(2R)-2-phosphoglycerate</name>
        <dbReference type="ChEBI" id="CHEBI:58289"/>
    </ligand>
</feature>
<dbReference type="SMART" id="SM01193">
    <property type="entry name" value="Enolase_N"/>
    <property type="match status" value="1"/>
</dbReference>
<dbReference type="PANTHER" id="PTHR11902:SF1">
    <property type="entry name" value="ENOLASE"/>
    <property type="match status" value="1"/>
</dbReference>
<dbReference type="GO" id="GO:0000287">
    <property type="term" value="F:magnesium ion binding"/>
    <property type="evidence" value="ECO:0007669"/>
    <property type="project" value="UniProtKB-UniRule"/>
</dbReference>
<feature type="binding site" evidence="10 12">
    <location>
        <position position="339"/>
    </location>
    <ligand>
        <name>Mg(2+)</name>
        <dbReference type="ChEBI" id="CHEBI:18420"/>
    </ligand>
</feature>
<dbReference type="InterPro" id="IPR020810">
    <property type="entry name" value="Enolase_C"/>
</dbReference>
<feature type="active site" description="Proton donor" evidence="10 11">
    <location>
        <position position="229"/>
    </location>
</feature>
<dbReference type="SFLD" id="SFLDS00001">
    <property type="entry name" value="Enolase"/>
    <property type="match status" value="1"/>
</dbReference>
<evidence type="ECO:0000256" key="12">
    <source>
        <dbReference type="PIRSR" id="PIRSR001400-3"/>
    </source>
</evidence>
<dbReference type="GO" id="GO:0006096">
    <property type="term" value="P:glycolytic process"/>
    <property type="evidence" value="ECO:0007669"/>
    <property type="project" value="UniProtKB-UniRule"/>
</dbReference>
<dbReference type="FunFam" id="3.30.390.10:FF:000001">
    <property type="entry name" value="Enolase"/>
    <property type="match status" value="1"/>
</dbReference>
<dbReference type="OrthoDB" id="4577602at2"/>
<keyword evidence="10 12" id="KW-0479">Metal-binding</keyword>
<feature type="binding site" evidence="10">
    <location>
        <position position="394"/>
    </location>
    <ligand>
        <name>(2R)-2-phosphoglycerate</name>
        <dbReference type="ChEBI" id="CHEBI:58289"/>
    </ligand>
</feature>
<dbReference type="Pfam" id="PF00113">
    <property type="entry name" value="Enolase_C"/>
    <property type="match status" value="1"/>
</dbReference>
<evidence type="ECO:0000256" key="5">
    <source>
        <dbReference type="ARBA" id="ARBA00022525"/>
    </source>
</evidence>
<dbReference type="PANTHER" id="PTHR11902">
    <property type="entry name" value="ENOLASE"/>
    <property type="match status" value="1"/>
</dbReference>
<dbReference type="AlphaFoldDB" id="A0A517VFV6"/>
<dbReference type="PIRSF" id="PIRSF001400">
    <property type="entry name" value="Enolase"/>
    <property type="match status" value="1"/>
</dbReference>
<dbReference type="Gene3D" id="3.20.20.120">
    <property type="entry name" value="Enolase-like C-terminal domain"/>
    <property type="match status" value="1"/>
</dbReference>
<keyword evidence="8 10" id="KW-0456">Lyase</keyword>
<dbReference type="KEGG" id="gax:Pan161_35620"/>
<comment type="similarity">
    <text evidence="2 10">Belongs to the enolase family.</text>
</comment>
<dbReference type="SMART" id="SM01192">
    <property type="entry name" value="Enolase_C"/>
    <property type="match status" value="1"/>
</dbReference>
<comment type="cofactor">
    <cofactor evidence="12">
        <name>Mg(2+)</name>
        <dbReference type="ChEBI" id="CHEBI:18420"/>
    </cofactor>
    <text evidence="12">Mg(2+) is required for catalysis and for stabilizing the dimer.</text>
</comment>
<comment type="pathway">
    <text evidence="1 10">Carbohydrate degradation; glycolysis; pyruvate from D-glyceraldehyde 3-phosphate: step 4/5.</text>
</comment>
<evidence type="ECO:0000313" key="15">
    <source>
        <dbReference type="EMBL" id="QDT91898.1"/>
    </source>
</evidence>
<dbReference type="CDD" id="cd03313">
    <property type="entry name" value="enolase"/>
    <property type="match status" value="1"/>
</dbReference>
<dbReference type="Proteomes" id="UP000316855">
    <property type="component" value="Chromosome"/>
</dbReference>
<comment type="cofactor">
    <cofactor evidence="10">
        <name>Mg(2+)</name>
        <dbReference type="ChEBI" id="CHEBI:18420"/>
    </cofactor>
    <text evidence="10">Binds a second Mg(2+) ion via substrate during catalysis.</text>
</comment>
<evidence type="ECO:0000256" key="3">
    <source>
        <dbReference type="ARBA" id="ARBA00012058"/>
    </source>
</evidence>
<dbReference type="GO" id="GO:0009986">
    <property type="term" value="C:cell surface"/>
    <property type="evidence" value="ECO:0007669"/>
    <property type="project" value="UniProtKB-SubCell"/>
</dbReference>
<reference evidence="15 16" key="1">
    <citation type="submission" date="2019-02" db="EMBL/GenBank/DDBJ databases">
        <title>Deep-cultivation of Planctomycetes and their phenomic and genomic characterization uncovers novel biology.</title>
        <authorList>
            <person name="Wiegand S."/>
            <person name="Jogler M."/>
            <person name="Boedeker C."/>
            <person name="Pinto D."/>
            <person name="Vollmers J."/>
            <person name="Rivas-Marin E."/>
            <person name="Kohn T."/>
            <person name="Peeters S.H."/>
            <person name="Heuer A."/>
            <person name="Rast P."/>
            <person name="Oberbeckmann S."/>
            <person name="Bunk B."/>
            <person name="Jeske O."/>
            <person name="Meyerdierks A."/>
            <person name="Storesund J.E."/>
            <person name="Kallscheuer N."/>
            <person name="Luecker S."/>
            <person name="Lage O.M."/>
            <person name="Pohl T."/>
            <person name="Merkel B.J."/>
            <person name="Hornburger P."/>
            <person name="Mueller R.-W."/>
            <person name="Bruemmer F."/>
            <person name="Labrenz M."/>
            <person name="Spormann A.M."/>
            <person name="Op den Camp H."/>
            <person name="Overmann J."/>
            <person name="Amann R."/>
            <person name="Jetten M.S.M."/>
            <person name="Mascher T."/>
            <person name="Medema M.H."/>
            <person name="Devos D.P."/>
            <person name="Kaster A.-K."/>
            <person name="Ovreas L."/>
            <person name="Rohde M."/>
            <person name="Galperin M.Y."/>
            <person name="Jogler C."/>
        </authorList>
    </citation>
    <scope>NUCLEOTIDE SEQUENCE [LARGE SCALE GENOMIC DNA]</scope>
    <source>
        <strain evidence="15 16">Pan161</strain>
    </source>
</reference>
<dbReference type="RefSeq" id="WP_145229117.1">
    <property type="nucleotide sequence ID" value="NZ_CP036343.1"/>
</dbReference>
<dbReference type="PRINTS" id="PR00148">
    <property type="entry name" value="ENOLASE"/>
</dbReference>
<comment type="function">
    <text evidence="9 10">Catalyzes the reversible conversion of 2-phosphoglycerate (2-PG) into phosphoenolpyruvate (PEP). It is essential for the degradation of carbohydrates via glycolysis.</text>
</comment>
<protein>
    <recommendedName>
        <fullName evidence="4 10">Enolase</fullName>
        <ecNumber evidence="3 10">4.2.1.11</ecNumber>
    </recommendedName>
    <alternativeName>
        <fullName evidence="10">2-phospho-D-glycerate hydro-lyase</fullName>
    </alternativeName>
    <alternativeName>
        <fullName evidence="10">2-phosphoglycerate dehydratase</fullName>
    </alternativeName>
</protein>
<sequence length="456" mass="49745">MTQIEYVHAREVYDSRGNPTVEVEICCAGSRCGRAIVPSGASTGKFEAIELRDQDAARFDGLGVTQAVENVRREIAAALIGQDASDQSGIDTILCELDGTENKSRLGANAILGASLATAYAAAESQGQKPVERFAEIWFDYIRSGFADETEQTQRTNLLARSMSLPLPMVNMISGGLHAGRNLDFQDFLILPVGATSYRQAFEWIVTIYRRLGQILNKTGHEGTLIGDEGGYGPKLSSNSEAVKYIVAAIETSGLNPGEDVAIGLDVASTHFYDVETDTYHLNATGDEALSADDVIDMLERWVDTYPIISIEDGLAEDDWSGWKKLTERLGHRVQLIGDDLFVTNRKRLQQGIDSQTANSVLIKLNQIGTLTETLETMKLAIDHGYWPIVSARSGETEDTTIADLVVATGAGQLKVGSVGRSERLAKYNQLLRLEESQSDRALYHGGEIFSSLRSK</sequence>
<evidence type="ECO:0000256" key="10">
    <source>
        <dbReference type="HAMAP-Rule" id="MF_00318"/>
    </source>
</evidence>
<evidence type="ECO:0000256" key="2">
    <source>
        <dbReference type="ARBA" id="ARBA00009604"/>
    </source>
</evidence>
<evidence type="ECO:0000256" key="4">
    <source>
        <dbReference type="ARBA" id="ARBA00017068"/>
    </source>
</evidence>
<evidence type="ECO:0000256" key="11">
    <source>
        <dbReference type="PIRSR" id="PIRSR001400-1"/>
    </source>
</evidence>
<evidence type="ECO:0000256" key="8">
    <source>
        <dbReference type="ARBA" id="ARBA00023239"/>
    </source>
</evidence>
<dbReference type="SFLD" id="SFLDG00178">
    <property type="entry name" value="enolase"/>
    <property type="match status" value="1"/>
</dbReference>
<keyword evidence="6 10" id="KW-0460">Magnesium</keyword>
<dbReference type="HAMAP" id="MF_00318">
    <property type="entry name" value="Enolase"/>
    <property type="match status" value="1"/>
</dbReference>
<dbReference type="Pfam" id="PF03952">
    <property type="entry name" value="Enolase_N"/>
    <property type="match status" value="1"/>
</dbReference>
<keyword evidence="10" id="KW-0963">Cytoplasm</keyword>
<dbReference type="EMBL" id="CP036343">
    <property type="protein sequence ID" value="QDT91898.1"/>
    <property type="molecule type" value="Genomic_DNA"/>
</dbReference>
<dbReference type="PROSITE" id="PS00164">
    <property type="entry name" value="ENOLASE"/>
    <property type="match status" value="1"/>
</dbReference>
<feature type="binding site" evidence="10">
    <location>
        <position position="415"/>
    </location>
    <ligand>
        <name>(2R)-2-phosphoglycerate</name>
        <dbReference type="ChEBI" id="CHEBI:58289"/>
    </ligand>
</feature>
<dbReference type="InterPro" id="IPR020809">
    <property type="entry name" value="Enolase_CS"/>
</dbReference>
<keyword evidence="5 10" id="KW-0964">Secreted</keyword>
<gene>
    <name evidence="15" type="primary">eno_2</name>
    <name evidence="10" type="synonym">eno</name>
    <name evidence="15" type="ORF">Pan161_35620</name>
</gene>
<dbReference type="InterPro" id="IPR036849">
    <property type="entry name" value="Enolase-like_C_sf"/>
</dbReference>
<comment type="catalytic activity">
    <reaction evidence="10">
        <text>(2R)-2-phosphoglycerate = phosphoenolpyruvate + H2O</text>
        <dbReference type="Rhea" id="RHEA:10164"/>
        <dbReference type="ChEBI" id="CHEBI:15377"/>
        <dbReference type="ChEBI" id="CHEBI:58289"/>
        <dbReference type="ChEBI" id="CHEBI:58702"/>
        <dbReference type="EC" id="4.2.1.11"/>
    </reaction>
</comment>
<keyword evidence="16" id="KW-1185">Reference proteome</keyword>
<proteinExistence type="inferred from homology"/>
<dbReference type="SUPFAM" id="SSF54826">
    <property type="entry name" value="Enolase N-terminal domain-like"/>
    <property type="match status" value="1"/>
</dbReference>
<feature type="domain" description="Enolase C-terminal TIM barrel" evidence="13">
    <location>
        <begin position="162"/>
        <end position="452"/>
    </location>
</feature>
<evidence type="ECO:0000256" key="1">
    <source>
        <dbReference type="ARBA" id="ARBA00005031"/>
    </source>
</evidence>
<keyword evidence="7 10" id="KW-0324">Glycolysis</keyword>
<feature type="binding site" evidence="10">
    <location>
        <position position="364"/>
    </location>
    <ligand>
        <name>(2R)-2-phosphoglycerate</name>
        <dbReference type="ChEBI" id="CHEBI:58289"/>
    </ligand>
</feature>